<dbReference type="Gene3D" id="3.30.70.1050">
    <property type="entry name" value="Trigger factor ribosome-binding domain"/>
    <property type="match status" value="1"/>
</dbReference>
<dbReference type="PANTHER" id="PTHR30560">
    <property type="entry name" value="TRIGGER FACTOR CHAPERONE AND PEPTIDYL-PROLYL CIS/TRANS ISOMERASE"/>
    <property type="match status" value="1"/>
</dbReference>
<dbReference type="InterPro" id="IPR027304">
    <property type="entry name" value="Trigger_fact/SurA_dom_sf"/>
</dbReference>
<accession>A0A127V8A2</accession>
<dbReference type="PATRIC" id="fig|188932.3.peg.243"/>
<feature type="domain" description="Trigger factor ribosome-binding bacterial" evidence="1">
    <location>
        <begin position="1"/>
        <end position="149"/>
    </location>
</feature>
<evidence type="ECO:0000259" key="1">
    <source>
        <dbReference type="Pfam" id="PF05697"/>
    </source>
</evidence>
<dbReference type="EMBL" id="CP014504">
    <property type="protein sequence ID" value="AMP97208.1"/>
    <property type="molecule type" value="Genomic_DNA"/>
</dbReference>
<dbReference type="GO" id="GO:0043022">
    <property type="term" value="F:ribosome binding"/>
    <property type="evidence" value="ECO:0007669"/>
    <property type="project" value="TreeGrafter"/>
</dbReference>
<evidence type="ECO:0000313" key="3">
    <source>
        <dbReference type="Proteomes" id="UP000071561"/>
    </source>
</evidence>
<dbReference type="InterPro" id="IPR037041">
    <property type="entry name" value="Trigger_fac_C_sf"/>
</dbReference>
<dbReference type="SUPFAM" id="SSF102735">
    <property type="entry name" value="Trigger factor ribosome-binding domain"/>
    <property type="match status" value="1"/>
</dbReference>
<dbReference type="Gene3D" id="1.10.3120.10">
    <property type="entry name" value="Trigger factor, C-terminal domain"/>
    <property type="match status" value="1"/>
</dbReference>
<dbReference type="Pfam" id="PF05697">
    <property type="entry name" value="Trigger_N"/>
    <property type="match status" value="1"/>
</dbReference>
<organism evidence="2 3">
    <name type="scientific">Pedobacter cryoconitis</name>
    <dbReference type="NCBI Taxonomy" id="188932"/>
    <lineage>
        <taxon>Bacteria</taxon>
        <taxon>Pseudomonadati</taxon>
        <taxon>Bacteroidota</taxon>
        <taxon>Sphingobacteriia</taxon>
        <taxon>Sphingobacteriales</taxon>
        <taxon>Sphingobacteriaceae</taxon>
        <taxon>Pedobacter</taxon>
    </lineage>
</organism>
<dbReference type="NCBIfam" id="TIGR00115">
    <property type="entry name" value="tig"/>
    <property type="match status" value="1"/>
</dbReference>
<dbReference type="PANTHER" id="PTHR30560:SF3">
    <property type="entry name" value="TRIGGER FACTOR-LIKE PROTEIN TIG, CHLOROPLASTIC"/>
    <property type="match status" value="1"/>
</dbReference>
<dbReference type="KEGG" id="pcm:AY601_0239"/>
<dbReference type="OrthoDB" id="9767721at2"/>
<dbReference type="GO" id="GO:0003755">
    <property type="term" value="F:peptidyl-prolyl cis-trans isomerase activity"/>
    <property type="evidence" value="ECO:0007669"/>
    <property type="project" value="TreeGrafter"/>
</dbReference>
<dbReference type="InterPro" id="IPR005215">
    <property type="entry name" value="Trig_fac"/>
</dbReference>
<dbReference type="Proteomes" id="UP000071561">
    <property type="component" value="Chromosome"/>
</dbReference>
<sequence>MNITQEKIDNLNAVVKIKISPEDYTEKVDKTIKEQAKKSTLPGFRKGMVPAAHIKKMYGRSILVETINALLSENLNKFLTENKVEILGQPVPVVDNTKDFKWDGTDDFEFDYEIGLAPAVEVNITAKDKFTQYNVKADDETLASRIKNIRRSYGKMTNPEVSADDDVLYAELAQLSPDGSVFEGGITNTGSIRLDQVKDKAILKSLIGLKKDAVLELDLQKALGNNQAVIAKLLNIGEDEAKDLQSKFQVTVKNINRLEESDLNQEFFDKIFGEGIVTDEAGFTAKITEEIEGMFKQDADRKLQNDMYTQLTENVKMDLPDEFLRKWLKATNEKLSDAELEEGYNDFAKNLKWTLIENKIIKDNSIEIKYEDVFQTAKQRLDAQFRMYSPAPMPEDQLSQYTATFLQEKDNANRIFEEVKAIKVFEYIQSVATLDQKDIAYNKFQELVESV</sequence>
<proteinExistence type="predicted"/>
<dbReference type="GO" id="GO:0015031">
    <property type="term" value="P:protein transport"/>
    <property type="evidence" value="ECO:0007669"/>
    <property type="project" value="InterPro"/>
</dbReference>
<gene>
    <name evidence="2" type="ORF">AY601_0239</name>
</gene>
<dbReference type="InterPro" id="IPR008881">
    <property type="entry name" value="Trigger_fac_ribosome-bd_bac"/>
</dbReference>
<dbReference type="GO" id="GO:0051083">
    <property type="term" value="P:'de novo' cotranslational protein folding"/>
    <property type="evidence" value="ECO:0007669"/>
    <property type="project" value="TreeGrafter"/>
</dbReference>
<dbReference type="InterPro" id="IPR036611">
    <property type="entry name" value="Trigger_fac_ribosome-bd_sf"/>
</dbReference>
<dbReference type="GO" id="GO:0044183">
    <property type="term" value="F:protein folding chaperone"/>
    <property type="evidence" value="ECO:0007669"/>
    <property type="project" value="TreeGrafter"/>
</dbReference>
<name>A0A127V8A2_9SPHI</name>
<evidence type="ECO:0000313" key="2">
    <source>
        <dbReference type="EMBL" id="AMP97208.1"/>
    </source>
</evidence>
<reference evidence="2 3" key="1">
    <citation type="submission" date="2016-03" db="EMBL/GenBank/DDBJ databases">
        <title>Complete genome sequence of Pedobacter cryoconitis PAMC 27485.</title>
        <authorList>
            <person name="Lee J."/>
            <person name="Kim O.-S."/>
        </authorList>
    </citation>
    <scope>NUCLEOTIDE SEQUENCE [LARGE SCALE GENOMIC DNA]</scope>
    <source>
        <strain evidence="2 3">PAMC 27485</strain>
    </source>
</reference>
<protein>
    <submittedName>
        <fullName evidence="2">Trigger factor</fullName>
    </submittedName>
</protein>
<dbReference type="AlphaFoldDB" id="A0A127V8A2"/>
<dbReference type="GO" id="GO:0043335">
    <property type="term" value="P:protein unfolding"/>
    <property type="evidence" value="ECO:0007669"/>
    <property type="project" value="TreeGrafter"/>
</dbReference>
<dbReference type="SUPFAM" id="SSF109998">
    <property type="entry name" value="Triger factor/SurA peptide-binding domain-like"/>
    <property type="match status" value="1"/>
</dbReference>
<dbReference type="PIRSF" id="PIRSF003095">
    <property type="entry name" value="Trigger_factor"/>
    <property type="match status" value="1"/>
</dbReference>
<dbReference type="RefSeq" id="WP_068395395.1">
    <property type="nucleotide sequence ID" value="NZ_CP014504.1"/>
</dbReference>
<keyword evidence="3" id="KW-1185">Reference proteome</keyword>